<evidence type="ECO:0000313" key="1">
    <source>
        <dbReference type="EMBL" id="BAN26867.1"/>
    </source>
</evidence>
<dbReference type="EMBL" id="AP013060">
    <property type="protein sequence ID" value="BAN26867.1"/>
    <property type="molecule type" value="Genomic_DNA"/>
</dbReference>
<dbReference type="STRING" id="758793.BRPE64_CCDS07840"/>
<reference evidence="1 2" key="2">
    <citation type="journal article" date="2018" name="Int. J. Syst. Evol. Microbiol.">
        <title>Burkholderia insecticola sp. nov., a gut symbiotic bacterium of the bean bug Riptortus pedestris.</title>
        <authorList>
            <person name="Takeshita K."/>
            <person name="Tamaki H."/>
            <person name="Ohbayashi T."/>
            <person name="Meng X.-Y."/>
            <person name="Sone T."/>
            <person name="Mitani Y."/>
            <person name="Peeters C."/>
            <person name="Kikuchi Y."/>
            <person name="Vandamme P."/>
        </authorList>
    </citation>
    <scope>NUCLEOTIDE SEQUENCE [LARGE SCALE GENOMIC DNA]</scope>
    <source>
        <strain evidence="1">RPE64</strain>
    </source>
</reference>
<gene>
    <name evidence="1" type="ORF">BRPE64_CCDS07840</name>
</gene>
<dbReference type="PATRIC" id="fig|758793.3.peg.5090"/>
<sequence>MYGVIVRFNWPRKGEFVILSGEFGVVRNRDMFCPHPDAC</sequence>
<organism evidence="1 2">
    <name type="scientific">Caballeronia insecticola</name>
    <dbReference type="NCBI Taxonomy" id="758793"/>
    <lineage>
        <taxon>Bacteria</taxon>
        <taxon>Pseudomonadati</taxon>
        <taxon>Pseudomonadota</taxon>
        <taxon>Betaproteobacteria</taxon>
        <taxon>Burkholderiales</taxon>
        <taxon>Burkholderiaceae</taxon>
        <taxon>Caballeronia</taxon>
    </lineage>
</organism>
<reference evidence="1 2" key="1">
    <citation type="journal article" date="2013" name="Genome Announc.">
        <title>Complete Genome Sequence of Burkholderia sp. Strain RPE64, Bacterial Symbiont of the Bean Bug Riptortus pedestris.</title>
        <authorList>
            <person name="Shibata T.F."/>
            <person name="Maeda T."/>
            <person name="Nikoh N."/>
            <person name="Yamaguchi K."/>
            <person name="Oshima K."/>
            <person name="Hattori M."/>
            <person name="Nishiyama T."/>
            <person name="Hasebe M."/>
            <person name="Fukatsu T."/>
            <person name="Kikuchi Y."/>
            <person name="Shigenobu S."/>
        </authorList>
    </citation>
    <scope>NUCLEOTIDE SEQUENCE [LARGE SCALE GENOMIC DNA]</scope>
</reference>
<accession>R4X400</accession>
<name>R4X400_9BURK</name>
<dbReference type="AlphaFoldDB" id="R4X400"/>
<keyword evidence="2" id="KW-1185">Reference proteome</keyword>
<proteinExistence type="predicted"/>
<dbReference type="Proteomes" id="UP000013966">
    <property type="component" value="Chromosome 3"/>
</dbReference>
<evidence type="ECO:0000313" key="2">
    <source>
        <dbReference type="Proteomes" id="UP000013966"/>
    </source>
</evidence>
<dbReference type="HOGENOM" id="CLU_3306034_0_0_4"/>
<dbReference type="KEGG" id="buo:BRPE64_CCDS07840"/>
<protein>
    <submittedName>
        <fullName evidence="1">Uncharacterized protein</fullName>
    </submittedName>
</protein>